<accession>A0ABD1I6N4</accession>
<evidence type="ECO:0000313" key="1">
    <source>
        <dbReference type="EMBL" id="KAL1564005.1"/>
    </source>
</evidence>
<proteinExistence type="predicted"/>
<comment type="caution">
    <text evidence="1">The sequence shown here is derived from an EMBL/GenBank/DDBJ whole genome shotgun (WGS) entry which is preliminary data.</text>
</comment>
<dbReference type="EMBL" id="JBEAFC010000003">
    <property type="protein sequence ID" value="KAL1564005.1"/>
    <property type="molecule type" value="Genomic_DNA"/>
</dbReference>
<name>A0ABD1I6N4_SALDI</name>
<evidence type="ECO:0000313" key="2">
    <source>
        <dbReference type="Proteomes" id="UP001567538"/>
    </source>
</evidence>
<reference evidence="1 2" key="1">
    <citation type="submission" date="2024-06" db="EMBL/GenBank/DDBJ databases">
        <title>A chromosome level genome sequence of Diviner's sage (Salvia divinorum).</title>
        <authorList>
            <person name="Ford S.A."/>
            <person name="Ro D.-K."/>
            <person name="Ness R.W."/>
            <person name="Phillips M.A."/>
        </authorList>
    </citation>
    <scope>NUCLEOTIDE SEQUENCE [LARGE SCALE GENOMIC DNA]</scope>
    <source>
        <strain evidence="1">SAF-2024a</strain>
        <tissue evidence="1">Leaf</tissue>
    </source>
</reference>
<keyword evidence="2" id="KW-1185">Reference proteome</keyword>
<protein>
    <submittedName>
        <fullName evidence="1">Uncharacterized protein</fullName>
    </submittedName>
</protein>
<organism evidence="1 2">
    <name type="scientific">Salvia divinorum</name>
    <name type="common">Maria pastora</name>
    <name type="synonym">Diviner's sage</name>
    <dbReference type="NCBI Taxonomy" id="28513"/>
    <lineage>
        <taxon>Eukaryota</taxon>
        <taxon>Viridiplantae</taxon>
        <taxon>Streptophyta</taxon>
        <taxon>Embryophyta</taxon>
        <taxon>Tracheophyta</taxon>
        <taxon>Spermatophyta</taxon>
        <taxon>Magnoliopsida</taxon>
        <taxon>eudicotyledons</taxon>
        <taxon>Gunneridae</taxon>
        <taxon>Pentapetalae</taxon>
        <taxon>asterids</taxon>
        <taxon>lamiids</taxon>
        <taxon>Lamiales</taxon>
        <taxon>Lamiaceae</taxon>
        <taxon>Nepetoideae</taxon>
        <taxon>Mentheae</taxon>
        <taxon>Salviinae</taxon>
        <taxon>Salvia</taxon>
        <taxon>Salvia subgen. Calosphace</taxon>
    </lineage>
</organism>
<dbReference type="Proteomes" id="UP001567538">
    <property type="component" value="Unassembled WGS sequence"/>
</dbReference>
<gene>
    <name evidence="1" type="ORF">AAHA92_06416</name>
</gene>
<dbReference type="AlphaFoldDB" id="A0ABD1I6N4"/>
<sequence>MRRKINIQVPVRRLSLCFSRLSLSCNNHRPSHHLSLDVNPLPPPLFASRGAVAEVPNCCSQVEFASSLVTGSEFGGSYRFSRPAWSATLGTATSSSLPCSCCVDALRSKSPAVSSHVSSPGFHLRSVTAKEWKRLVSLAGHGPPLLFSF</sequence>